<dbReference type="AlphaFoldDB" id="A0A1J1J5Q3"/>
<accession>A0A1J1J5Q3</accession>
<name>A0A1J1J5Q3_9DIPT</name>
<dbReference type="Proteomes" id="UP000183832">
    <property type="component" value="Unassembled WGS sequence"/>
</dbReference>
<evidence type="ECO:0000313" key="2">
    <source>
        <dbReference type="EMBL" id="CRL07728.1"/>
    </source>
</evidence>
<evidence type="ECO:0000256" key="1">
    <source>
        <dbReference type="SAM" id="MobiDB-lite"/>
    </source>
</evidence>
<protein>
    <submittedName>
        <fullName evidence="2">CLUMA_CG020682, isoform A</fullName>
    </submittedName>
</protein>
<keyword evidence="3" id="KW-1185">Reference proteome</keyword>
<evidence type="ECO:0000313" key="3">
    <source>
        <dbReference type="Proteomes" id="UP000183832"/>
    </source>
</evidence>
<feature type="compositionally biased region" description="Polar residues" evidence="1">
    <location>
        <begin position="1"/>
        <end position="12"/>
    </location>
</feature>
<feature type="region of interest" description="Disordered" evidence="1">
    <location>
        <begin position="1"/>
        <end position="22"/>
    </location>
</feature>
<gene>
    <name evidence="2" type="ORF">CLUMA_CG020682</name>
</gene>
<organism evidence="2 3">
    <name type="scientific">Clunio marinus</name>
    <dbReference type="NCBI Taxonomy" id="568069"/>
    <lineage>
        <taxon>Eukaryota</taxon>
        <taxon>Metazoa</taxon>
        <taxon>Ecdysozoa</taxon>
        <taxon>Arthropoda</taxon>
        <taxon>Hexapoda</taxon>
        <taxon>Insecta</taxon>
        <taxon>Pterygota</taxon>
        <taxon>Neoptera</taxon>
        <taxon>Endopterygota</taxon>
        <taxon>Diptera</taxon>
        <taxon>Nematocera</taxon>
        <taxon>Chironomoidea</taxon>
        <taxon>Chironomidae</taxon>
        <taxon>Clunio</taxon>
    </lineage>
</organism>
<dbReference type="EMBL" id="CVRI01000073">
    <property type="protein sequence ID" value="CRL07728.1"/>
    <property type="molecule type" value="Genomic_DNA"/>
</dbReference>
<reference evidence="2 3" key="1">
    <citation type="submission" date="2015-04" db="EMBL/GenBank/DDBJ databases">
        <authorList>
            <person name="Syromyatnikov M.Y."/>
            <person name="Popov V.N."/>
        </authorList>
    </citation>
    <scope>NUCLEOTIDE SEQUENCE [LARGE SCALE GENOMIC DNA]</scope>
</reference>
<proteinExistence type="predicted"/>
<sequence length="66" mass="7294">MKLISKNCSKSLTSKESKNSCQGSSLAISLIKNNRSRNKTPATICSHQQNELHLHSDVTCLIPKLK</sequence>